<name>A0A0A9C3V0_ARUDO</name>
<organism evidence="1">
    <name type="scientific">Arundo donax</name>
    <name type="common">Giant reed</name>
    <name type="synonym">Donax arundinaceus</name>
    <dbReference type="NCBI Taxonomy" id="35708"/>
    <lineage>
        <taxon>Eukaryota</taxon>
        <taxon>Viridiplantae</taxon>
        <taxon>Streptophyta</taxon>
        <taxon>Embryophyta</taxon>
        <taxon>Tracheophyta</taxon>
        <taxon>Spermatophyta</taxon>
        <taxon>Magnoliopsida</taxon>
        <taxon>Liliopsida</taxon>
        <taxon>Poales</taxon>
        <taxon>Poaceae</taxon>
        <taxon>PACMAD clade</taxon>
        <taxon>Arundinoideae</taxon>
        <taxon>Arundineae</taxon>
        <taxon>Arundo</taxon>
    </lineage>
</organism>
<dbReference type="AlphaFoldDB" id="A0A0A9C3V0"/>
<reference evidence="1" key="2">
    <citation type="journal article" date="2015" name="Data Brief">
        <title>Shoot transcriptome of the giant reed, Arundo donax.</title>
        <authorList>
            <person name="Barrero R.A."/>
            <person name="Guerrero F.D."/>
            <person name="Moolhuijzen P."/>
            <person name="Goolsby J.A."/>
            <person name="Tidwell J."/>
            <person name="Bellgard S.E."/>
            <person name="Bellgard M.I."/>
        </authorList>
    </citation>
    <scope>NUCLEOTIDE SEQUENCE</scope>
    <source>
        <tissue evidence="1">Shoot tissue taken approximately 20 cm above the soil surface</tissue>
    </source>
</reference>
<dbReference type="EMBL" id="GBRH01229835">
    <property type="protein sequence ID" value="JAD68060.1"/>
    <property type="molecule type" value="Transcribed_RNA"/>
</dbReference>
<evidence type="ECO:0000313" key="1">
    <source>
        <dbReference type="EMBL" id="JAD68060.1"/>
    </source>
</evidence>
<accession>A0A0A9C3V0</accession>
<sequence>MVLHLFGFDPLNSANSSNCLFLGQERSFWIQSEFKQNLNQRWWCYI</sequence>
<protein>
    <submittedName>
        <fullName evidence="1">Uncharacterized protein</fullName>
    </submittedName>
</protein>
<reference evidence="1" key="1">
    <citation type="submission" date="2014-09" db="EMBL/GenBank/DDBJ databases">
        <authorList>
            <person name="Magalhaes I.L.F."/>
            <person name="Oliveira U."/>
            <person name="Santos F.R."/>
            <person name="Vidigal T.H.D.A."/>
            <person name="Brescovit A.D."/>
            <person name="Santos A.J."/>
        </authorList>
    </citation>
    <scope>NUCLEOTIDE SEQUENCE</scope>
    <source>
        <tissue evidence="1">Shoot tissue taken approximately 20 cm above the soil surface</tissue>
    </source>
</reference>
<proteinExistence type="predicted"/>